<proteinExistence type="predicted"/>
<accession>A0AA88WHM7</accession>
<dbReference type="AlphaFoldDB" id="A0AA88WHM7"/>
<dbReference type="EMBL" id="JAVXUP010000704">
    <property type="protein sequence ID" value="KAK3022580.1"/>
    <property type="molecule type" value="Genomic_DNA"/>
</dbReference>
<keyword evidence="3" id="KW-1185">Reference proteome</keyword>
<evidence type="ECO:0000313" key="2">
    <source>
        <dbReference type="EMBL" id="KAK3022580.1"/>
    </source>
</evidence>
<comment type="caution">
    <text evidence="2">The sequence shown here is derived from an EMBL/GenBank/DDBJ whole genome shotgun (WGS) entry which is preliminary data.</text>
</comment>
<dbReference type="Proteomes" id="UP001188597">
    <property type="component" value="Unassembled WGS sequence"/>
</dbReference>
<protein>
    <submittedName>
        <fullName evidence="2">Uncharacterized protein</fullName>
    </submittedName>
</protein>
<evidence type="ECO:0000313" key="3">
    <source>
        <dbReference type="Proteomes" id="UP001188597"/>
    </source>
</evidence>
<gene>
    <name evidence="2" type="ORF">RJ639_047558</name>
</gene>
<sequence length="216" mass="24586">MLLSCQSQSRFQDEYLSVLTTNKPEHVNEIDFDYMEYARQRFKQYWLRKHEILGSSGATAVFTVDGLERNNGHKFWSLSFSLVKDMKMPVEEKVPAPGPPFAVAMGAPKSKKPVGKGTNRVEKRGVPLSPRELHCTANRAQAEEMRKKTFLPYRQGLLRYLRLSSKSYGAMNGFARALNPVSSSFPSSPTYQFWQLRRCVEHSSRSSSRRPASSLS</sequence>
<organism evidence="2 3">
    <name type="scientific">Escallonia herrerae</name>
    <dbReference type="NCBI Taxonomy" id="1293975"/>
    <lineage>
        <taxon>Eukaryota</taxon>
        <taxon>Viridiplantae</taxon>
        <taxon>Streptophyta</taxon>
        <taxon>Embryophyta</taxon>
        <taxon>Tracheophyta</taxon>
        <taxon>Spermatophyta</taxon>
        <taxon>Magnoliopsida</taxon>
        <taxon>eudicotyledons</taxon>
        <taxon>Gunneridae</taxon>
        <taxon>Pentapetalae</taxon>
        <taxon>asterids</taxon>
        <taxon>campanulids</taxon>
        <taxon>Escalloniales</taxon>
        <taxon>Escalloniaceae</taxon>
        <taxon>Escallonia</taxon>
    </lineage>
</organism>
<dbReference type="PANTHER" id="PTHR33095">
    <property type="entry name" value="OS07G0619500 PROTEIN"/>
    <property type="match status" value="1"/>
</dbReference>
<dbReference type="Pfam" id="PF07816">
    <property type="entry name" value="DUF1645"/>
    <property type="match status" value="1"/>
</dbReference>
<evidence type="ECO:0000256" key="1">
    <source>
        <dbReference type="SAM" id="MobiDB-lite"/>
    </source>
</evidence>
<feature type="region of interest" description="Disordered" evidence="1">
    <location>
        <begin position="101"/>
        <end position="122"/>
    </location>
</feature>
<dbReference type="PANTHER" id="PTHR33095:SF57">
    <property type="entry name" value="EXPRESSED PROTEIN"/>
    <property type="match status" value="1"/>
</dbReference>
<reference evidence="2" key="1">
    <citation type="submission" date="2022-12" db="EMBL/GenBank/DDBJ databases">
        <title>Draft genome assemblies for two species of Escallonia (Escalloniales).</title>
        <authorList>
            <person name="Chanderbali A."/>
            <person name="Dervinis C."/>
            <person name="Anghel I."/>
            <person name="Soltis D."/>
            <person name="Soltis P."/>
            <person name="Zapata F."/>
        </authorList>
    </citation>
    <scope>NUCLEOTIDE SEQUENCE</scope>
    <source>
        <strain evidence="2">UCBG64.0493</strain>
        <tissue evidence="2">Leaf</tissue>
    </source>
</reference>
<dbReference type="InterPro" id="IPR012442">
    <property type="entry name" value="DUF1645_plant"/>
</dbReference>
<name>A0AA88WHM7_9ASTE</name>
<dbReference type="Gene3D" id="3.90.1200.10">
    <property type="match status" value="1"/>
</dbReference>